<reference evidence="5 6" key="1">
    <citation type="journal article" date="2009" name="Stand. Genomic Sci.">
        <title>Complete genome sequence of Catenulispora acidiphila type strain (ID 139908).</title>
        <authorList>
            <person name="Copeland A."/>
            <person name="Lapidus A."/>
            <person name="Glavina Del Rio T."/>
            <person name="Nolan M."/>
            <person name="Lucas S."/>
            <person name="Chen F."/>
            <person name="Tice H."/>
            <person name="Cheng J.F."/>
            <person name="Bruce D."/>
            <person name="Goodwin L."/>
            <person name="Pitluck S."/>
            <person name="Mikhailova N."/>
            <person name="Pati A."/>
            <person name="Ivanova N."/>
            <person name="Mavromatis K."/>
            <person name="Chen A."/>
            <person name="Palaniappan K."/>
            <person name="Chain P."/>
            <person name="Land M."/>
            <person name="Hauser L."/>
            <person name="Chang Y.J."/>
            <person name="Jeffries C.D."/>
            <person name="Chertkov O."/>
            <person name="Brettin T."/>
            <person name="Detter J.C."/>
            <person name="Han C."/>
            <person name="Ali Z."/>
            <person name="Tindall B.J."/>
            <person name="Goker M."/>
            <person name="Bristow J."/>
            <person name="Eisen J.A."/>
            <person name="Markowitz V."/>
            <person name="Hugenholtz P."/>
            <person name="Kyrpides N.C."/>
            <person name="Klenk H.P."/>
        </authorList>
    </citation>
    <scope>NUCLEOTIDE SEQUENCE [LARGE SCALE GENOMIC DNA]</scope>
    <source>
        <strain evidence="6">DSM 44928 / JCM 14897 / NBRC 102108 / NRRL B-24433 / ID139908</strain>
    </source>
</reference>
<dbReference type="InterPro" id="IPR000182">
    <property type="entry name" value="GNAT_dom"/>
</dbReference>
<dbReference type="PROSITE" id="PS51186">
    <property type="entry name" value="GNAT"/>
    <property type="match status" value="1"/>
</dbReference>
<proteinExistence type="inferred from homology"/>
<dbReference type="KEGG" id="cai:Caci_4576"/>
<dbReference type="InParanoid" id="C7PXX8"/>
<feature type="domain" description="N-acetyltransferase" evidence="4">
    <location>
        <begin position="1"/>
        <end position="149"/>
    </location>
</feature>
<dbReference type="Gene3D" id="3.40.630.30">
    <property type="match status" value="1"/>
</dbReference>
<evidence type="ECO:0000313" key="6">
    <source>
        <dbReference type="Proteomes" id="UP000000851"/>
    </source>
</evidence>
<keyword evidence="3" id="KW-0012">Acyltransferase</keyword>
<sequence>MIRAAAPADVPTIRALVAALAEYEREPESAKATEEQFHAALFAEHPAVFALIAEDDAGTPVGFALYFLNFSTWNGTHGIYLEDLFVLPEARGGGYGSALLRELARIAVERGYSRVEWSVLDWNEPSIGFYKALGAVAMEEWTTMRLTGDALHAFGGAAARQDT</sequence>
<dbReference type="InterPro" id="IPR016181">
    <property type="entry name" value="Acyl_CoA_acyltransferase"/>
</dbReference>
<dbReference type="PANTHER" id="PTHR10545">
    <property type="entry name" value="DIAMINE N-ACETYLTRANSFERASE"/>
    <property type="match status" value="1"/>
</dbReference>
<dbReference type="AlphaFoldDB" id="C7PXX8"/>
<protein>
    <submittedName>
        <fullName evidence="5">GCN5-related N-acetyltransferase</fullName>
    </submittedName>
</protein>
<dbReference type="RefSeq" id="WP_015793167.1">
    <property type="nucleotide sequence ID" value="NC_013131.1"/>
</dbReference>
<dbReference type="PANTHER" id="PTHR10545:SF29">
    <property type="entry name" value="GH14572P-RELATED"/>
    <property type="match status" value="1"/>
</dbReference>
<dbReference type="CDD" id="cd04301">
    <property type="entry name" value="NAT_SF"/>
    <property type="match status" value="1"/>
</dbReference>
<name>C7PXX8_CATAD</name>
<dbReference type="eggNOG" id="COG1247">
    <property type="taxonomic scope" value="Bacteria"/>
</dbReference>
<keyword evidence="6" id="KW-1185">Reference proteome</keyword>
<evidence type="ECO:0000313" key="5">
    <source>
        <dbReference type="EMBL" id="ACU73438.1"/>
    </source>
</evidence>
<dbReference type="STRING" id="479433.Caci_4576"/>
<gene>
    <name evidence="5" type="ordered locus">Caci_4576</name>
</gene>
<dbReference type="Proteomes" id="UP000000851">
    <property type="component" value="Chromosome"/>
</dbReference>
<dbReference type="InterPro" id="IPR051016">
    <property type="entry name" value="Diverse_Substrate_AcTransf"/>
</dbReference>
<keyword evidence="2 5" id="KW-0808">Transferase</keyword>
<dbReference type="HOGENOM" id="CLU_013985_41_3_11"/>
<comment type="similarity">
    <text evidence="1">Belongs to the acetyltransferase family.</text>
</comment>
<evidence type="ECO:0000256" key="2">
    <source>
        <dbReference type="ARBA" id="ARBA00022679"/>
    </source>
</evidence>
<evidence type="ECO:0000256" key="1">
    <source>
        <dbReference type="ARBA" id="ARBA00008694"/>
    </source>
</evidence>
<dbReference type="OrthoDB" id="9805924at2"/>
<organism evidence="5 6">
    <name type="scientific">Catenulispora acidiphila (strain DSM 44928 / JCM 14897 / NBRC 102108 / NRRL B-24433 / ID139908)</name>
    <dbReference type="NCBI Taxonomy" id="479433"/>
    <lineage>
        <taxon>Bacteria</taxon>
        <taxon>Bacillati</taxon>
        <taxon>Actinomycetota</taxon>
        <taxon>Actinomycetes</taxon>
        <taxon>Catenulisporales</taxon>
        <taxon>Catenulisporaceae</taxon>
        <taxon>Catenulispora</taxon>
    </lineage>
</organism>
<dbReference type="GO" id="GO:0008080">
    <property type="term" value="F:N-acetyltransferase activity"/>
    <property type="evidence" value="ECO:0007669"/>
    <property type="project" value="UniProtKB-ARBA"/>
</dbReference>
<evidence type="ECO:0000259" key="4">
    <source>
        <dbReference type="PROSITE" id="PS51186"/>
    </source>
</evidence>
<dbReference type="FunFam" id="3.40.630.30:FF:000064">
    <property type="entry name" value="GNAT family acetyltransferase"/>
    <property type="match status" value="1"/>
</dbReference>
<accession>C7PXX8</accession>
<dbReference type="SUPFAM" id="SSF55729">
    <property type="entry name" value="Acyl-CoA N-acyltransferases (Nat)"/>
    <property type="match status" value="1"/>
</dbReference>
<dbReference type="Pfam" id="PF00583">
    <property type="entry name" value="Acetyltransf_1"/>
    <property type="match status" value="1"/>
</dbReference>
<evidence type="ECO:0000256" key="3">
    <source>
        <dbReference type="ARBA" id="ARBA00023315"/>
    </source>
</evidence>
<dbReference type="EMBL" id="CP001700">
    <property type="protein sequence ID" value="ACU73438.1"/>
    <property type="molecule type" value="Genomic_DNA"/>
</dbReference>